<proteinExistence type="predicted"/>
<feature type="region of interest" description="Disordered" evidence="1">
    <location>
        <begin position="1"/>
        <end position="63"/>
    </location>
</feature>
<dbReference type="Proteomes" id="UP000308768">
    <property type="component" value="Unassembled WGS sequence"/>
</dbReference>
<reference evidence="3 4" key="1">
    <citation type="submission" date="2017-03" db="EMBL/GenBank/DDBJ databases">
        <title>Genomes of endolithic fungi from Antarctica.</title>
        <authorList>
            <person name="Coleine C."/>
            <person name="Masonjones S."/>
            <person name="Stajich J.E."/>
        </authorList>
    </citation>
    <scope>NUCLEOTIDE SEQUENCE [LARGE SCALE GENOMIC DNA]</scope>
    <source>
        <strain evidence="3 4">CCFEE 5187</strain>
    </source>
</reference>
<comment type="caution">
    <text evidence="3">The sequence shown here is derived from an EMBL/GenBank/DDBJ whole genome shotgun (WGS) entry which is preliminary data.</text>
</comment>
<feature type="transmembrane region" description="Helical" evidence="2">
    <location>
        <begin position="88"/>
        <end position="111"/>
    </location>
</feature>
<feature type="compositionally biased region" description="Basic and acidic residues" evidence="1">
    <location>
        <begin position="45"/>
        <end position="56"/>
    </location>
</feature>
<dbReference type="AlphaFoldDB" id="A0A4V5NGY9"/>
<keyword evidence="4" id="KW-1185">Reference proteome</keyword>
<evidence type="ECO:0000256" key="2">
    <source>
        <dbReference type="SAM" id="Phobius"/>
    </source>
</evidence>
<evidence type="ECO:0000313" key="4">
    <source>
        <dbReference type="Proteomes" id="UP000308768"/>
    </source>
</evidence>
<keyword evidence="2" id="KW-1133">Transmembrane helix</keyword>
<name>A0A4V5NGY9_9PEZI</name>
<protein>
    <submittedName>
        <fullName evidence="3">Uncharacterized protein</fullName>
    </submittedName>
</protein>
<dbReference type="EMBL" id="NAJN01000838">
    <property type="protein sequence ID" value="TKA68209.1"/>
    <property type="molecule type" value="Genomic_DNA"/>
</dbReference>
<evidence type="ECO:0000313" key="3">
    <source>
        <dbReference type="EMBL" id="TKA68209.1"/>
    </source>
</evidence>
<keyword evidence="2" id="KW-0812">Transmembrane</keyword>
<sequence length="132" mass="14787">MSALDKSYRKPPSVSRIHYTLPRRPRASPDPHRNLTRPSRSRTPKCAEPRNDRDVRTSASHALSPHSCVGGLARARNAKTTATMKRNIVIFLIIIILFVVLTIVGFLIYWAQNGFSAFGRRGRSDTSGEDEV</sequence>
<organism evidence="3 4">
    <name type="scientific">Cryomyces minteri</name>
    <dbReference type="NCBI Taxonomy" id="331657"/>
    <lineage>
        <taxon>Eukaryota</taxon>
        <taxon>Fungi</taxon>
        <taxon>Dikarya</taxon>
        <taxon>Ascomycota</taxon>
        <taxon>Pezizomycotina</taxon>
        <taxon>Dothideomycetes</taxon>
        <taxon>Dothideomycetes incertae sedis</taxon>
        <taxon>Cryomyces</taxon>
    </lineage>
</organism>
<keyword evidence="2" id="KW-0472">Membrane</keyword>
<evidence type="ECO:0000256" key="1">
    <source>
        <dbReference type="SAM" id="MobiDB-lite"/>
    </source>
</evidence>
<gene>
    <name evidence="3" type="ORF">B0A49_07467</name>
</gene>
<accession>A0A4V5NGY9</accession>